<evidence type="ECO:0000313" key="2">
    <source>
        <dbReference type="EMBL" id="EMD35844.1"/>
    </source>
</evidence>
<evidence type="ECO:0000313" key="3">
    <source>
        <dbReference type="Proteomes" id="UP000016930"/>
    </source>
</evidence>
<organism evidence="2 3">
    <name type="scientific">Ceriporiopsis subvermispora (strain B)</name>
    <name type="common">White-rot fungus</name>
    <name type="synonym">Gelatoporia subvermispora</name>
    <dbReference type="NCBI Taxonomy" id="914234"/>
    <lineage>
        <taxon>Eukaryota</taxon>
        <taxon>Fungi</taxon>
        <taxon>Dikarya</taxon>
        <taxon>Basidiomycota</taxon>
        <taxon>Agaricomycotina</taxon>
        <taxon>Agaricomycetes</taxon>
        <taxon>Polyporales</taxon>
        <taxon>Gelatoporiaceae</taxon>
        <taxon>Gelatoporia</taxon>
    </lineage>
</organism>
<keyword evidence="3" id="KW-1185">Reference proteome</keyword>
<dbReference type="Proteomes" id="UP000016930">
    <property type="component" value="Unassembled WGS sequence"/>
</dbReference>
<sequence>MSDMRFLLSLAALAILAAAAPDPTVILAITTVDFPLPTPTPPISPAACLELLECCATAIPLSASVVGPILGVPTPAPTIGPYIGLDCEPVNKLLPIERSDSNGTILCCKEVAGEDIRASLSPRSVRG</sequence>
<dbReference type="OrthoDB" id="2757415at2759"/>
<proteinExistence type="predicted"/>
<dbReference type="AlphaFoldDB" id="M2PI97"/>
<name>M2PI97_CERS8</name>
<evidence type="ECO:0008006" key="4">
    <source>
        <dbReference type="Google" id="ProtNLM"/>
    </source>
</evidence>
<feature type="signal peptide" evidence="1">
    <location>
        <begin position="1"/>
        <end position="19"/>
    </location>
</feature>
<accession>M2PI97</accession>
<reference evidence="2 3" key="1">
    <citation type="journal article" date="2012" name="Proc. Natl. Acad. Sci. U.S.A.">
        <title>Comparative genomics of Ceriporiopsis subvermispora and Phanerochaete chrysosporium provide insight into selective ligninolysis.</title>
        <authorList>
            <person name="Fernandez-Fueyo E."/>
            <person name="Ruiz-Duenas F.J."/>
            <person name="Ferreira P."/>
            <person name="Floudas D."/>
            <person name="Hibbett D.S."/>
            <person name="Canessa P."/>
            <person name="Larrondo L.F."/>
            <person name="James T.Y."/>
            <person name="Seelenfreund D."/>
            <person name="Lobos S."/>
            <person name="Polanco R."/>
            <person name="Tello M."/>
            <person name="Honda Y."/>
            <person name="Watanabe T."/>
            <person name="Watanabe T."/>
            <person name="Ryu J.S."/>
            <person name="Kubicek C.P."/>
            <person name="Schmoll M."/>
            <person name="Gaskell J."/>
            <person name="Hammel K.E."/>
            <person name="St John F.J."/>
            <person name="Vanden Wymelenberg A."/>
            <person name="Sabat G."/>
            <person name="Splinter BonDurant S."/>
            <person name="Syed K."/>
            <person name="Yadav J.S."/>
            <person name="Doddapaneni H."/>
            <person name="Subramanian V."/>
            <person name="Lavin J.L."/>
            <person name="Oguiza J.A."/>
            <person name="Perez G."/>
            <person name="Pisabarro A.G."/>
            <person name="Ramirez L."/>
            <person name="Santoyo F."/>
            <person name="Master E."/>
            <person name="Coutinho P.M."/>
            <person name="Henrissat B."/>
            <person name="Lombard V."/>
            <person name="Magnuson J.K."/>
            <person name="Kuees U."/>
            <person name="Hori C."/>
            <person name="Igarashi K."/>
            <person name="Samejima M."/>
            <person name="Held B.W."/>
            <person name="Barry K.W."/>
            <person name="LaButti K.M."/>
            <person name="Lapidus A."/>
            <person name="Lindquist E.A."/>
            <person name="Lucas S.M."/>
            <person name="Riley R."/>
            <person name="Salamov A.A."/>
            <person name="Hoffmeister D."/>
            <person name="Schwenk D."/>
            <person name="Hadar Y."/>
            <person name="Yarden O."/>
            <person name="de Vries R.P."/>
            <person name="Wiebenga A."/>
            <person name="Stenlid J."/>
            <person name="Eastwood D."/>
            <person name="Grigoriev I.V."/>
            <person name="Berka R.M."/>
            <person name="Blanchette R.A."/>
            <person name="Kersten P."/>
            <person name="Martinez A.T."/>
            <person name="Vicuna R."/>
            <person name="Cullen D."/>
        </authorList>
    </citation>
    <scope>NUCLEOTIDE SEQUENCE [LARGE SCALE GENOMIC DNA]</scope>
    <source>
        <strain evidence="2 3">B</strain>
    </source>
</reference>
<feature type="chain" id="PRO_5004022703" description="Hydrophobin" evidence="1">
    <location>
        <begin position="20"/>
        <end position="127"/>
    </location>
</feature>
<gene>
    <name evidence="2" type="ORF">CERSUDRAFT_84931</name>
</gene>
<protein>
    <recommendedName>
        <fullName evidence="4">Hydrophobin</fullName>
    </recommendedName>
</protein>
<dbReference type="HOGENOM" id="CLU_1970274_0_0_1"/>
<keyword evidence="1" id="KW-0732">Signal</keyword>
<evidence type="ECO:0000256" key="1">
    <source>
        <dbReference type="SAM" id="SignalP"/>
    </source>
</evidence>
<dbReference type="EMBL" id="KB445799">
    <property type="protein sequence ID" value="EMD35844.1"/>
    <property type="molecule type" value="Genomic_DNA"/>
</dbReference>